<evidence type="ECO:0000256" key="3">
    <source>
        <dbReference type="ARBA" id="ARBA00022723"/>
    </source>
</evidence>
<evidence type="ECO:0000256" key="1">
    <source>
        <dbReference type="ARBA" id="ARBA00022485"/>
    </source>
</evidence>
<name>A0ABX1PI90_9CYAN</name>
<dbReference type="InterPro" id="IPR005911">
    <property type="entry name" value="YhcC-like"/>
</dbReference>
<reference evidence="7 8" key="1">
    <citation type="submission" date="2018-06" db="EMBL/GenBank/DDBJ databases">
        <title>Comparative genomics of Brasilonema spp. strains.</title>
        <authorList>
            <person name="Alvarenga D.O."/>
            <person name="Fiore M.F."/>
            <person name="Varani A.M."/>
        </authorList>
    </citation>
    <scope>NUCLEOTIDE SEQUENCE [LARGE SCALE GENOMIC DNA]</scope>
    <source>
        <strain evidence="7 8">SPC951</strain>
    </source>
</reference>
<dbReference type="InterPro" id="IPR007197">
    <property type="entry name" value="rSAM"/>
</dbReference>
<gene>
    <name evidence="7" type="ORF">DP116_28445</name>
</gene>
<dbReference type="Gene3D" id="3.80.30.20">
    <property type="entry name" value="tm_1862 like domain"/>
    <property type="match status" value="1"/>
</dbReference>
<organism evidence="7 8">
    <name type="scientific">Brasilonema bromeliae SPC951</name>
    <dbReference type="NCBI Taxonomy" id="385972"/>
    <lineage>
        <taxon>Bacteria</taxon>
        <taxon>Bacillati</taxon>
        <taxon>Cyanobacteriota</taxon>
        <taxon>Cyanophyceae</taxon>
        <taxon>Nostocales</taxon>
        <taxon>Scytonemataceae</taxon>
        <taxon>Brasilonema</taxon>
        <taxon>Bromeliae group (in: Brasilonema)</taxon>
    </lineage>
</organism>
<keyword evidence="4" id="KW-0408">Iron</keyword>
<dbReference type="NCBIfam" id="TIGR01212">
    <property type="entry name" value="TIGR01212 family radical SAM protein"/>
    <property type="match status" value="1"/>
</dbReference>
<feature type="non-terminal residue" evidence="7">
    <location>
        <position position="158"/>
    </location>
</feature>
<dbReference type="EMBL" id="QMEB01000445">
    <property type="protein sequence ID" value="NMG23117.1"/>
    <property type="molecule type" value="Genomic_DNA"/>
</dbReference>
<dbReference type="InterPro" id="IPR023404">
    <property type="entry name" value="rSAM_horseshoe"/>
</dbReference>
<evidence type="ECO:0000256" key="5">
    <source>
        <dbReference type="ARBA" id="ARBA00023014"/>
    </source>
</evidence>
<dbReference type="PANTHER" id="PTHR11135:SF1">
    <property type="entry name" value="PROTEIN YHCC"/>
    <property type="match status" value="1"/>
</dbReference>
<dbReference type="SUPFAM" id="SSF102114">
    <property type="entry name" value="Radical SAM enzymes"/>
    <property type="match status" value="1"/>
</dbReference>
<dbReference type="InterPro" id="IPR058240">
    <property type="entry name" value="rSAM_sf"/>
</dbReference>
<keyword evidence="1" id="KW-0004">4Fe-4S</keyword>
<keyword evidence="5" id="KW-0411">Iron-sulfur</keyword>
<evidence type="ECO:0000259" key="6">
    <source>
        <dbReference type="Pfam" id="PF04055"/>
    </source>
</evidence>
<comment type="caution">
    <text evidence="7">The sequence shown here is derived from an EMBL/GenBank/DDBJ whole genome shotgun (WGS) entry which is preliminary data.</text>
</comment>
<dbReference type="Proteomes" id="UP000718564">
    <property type="component" value="Unassembled WGS sequence"/>
</dbReference>
<proteinExistence type="predicted"/>
<keyword evidence="3" id="KW-0479">Metal-binding</keyword>
<evidence type="ECO:0000256" key="4">
    <source>
        <dbReference type="ARBA" id="ARBA00023004"/>
    </source>
</evidence>
<protein>
    <submittedName>
        <fullName evidence="7">TIGR01212 family radical SAM protein</fullName>
    </submittedName>
</protein>
<evidence type="ECO:0000313" key="7">
    <source>
        <dbReference type="EMBL" id="NMG23117.1"/>
    </source>
</evidence>
<dbReference type="Pfam" id="PF04055">
    <property type="entry name" value="Radical_SAM"/>
    <property type="match status" value="1"/>
</dbReference>
<sequence>MPIDAGFTCPNRDGVRAFGGCTFCDEKGSGAPTIDQKLNVREQLVMGMERIVGRYKAKKFLGYFQAFTNTYAPEEVLRNLYDVCFEFEDVVGLCIGTRPDCLPDNILDLLAEYDQKTFVWTEVGLQTIHDRTLDLINRGHSAAEFFDALDRAKQRNLK</sequence>
<dbReference type="PANTHER" id="PTHR11135">
    <property type="entry name" value="HISTONE ACETYLTRANSFERASE-RELATED"/>
    <property type="match status" value="1"/>
</dbReference>
<evidence type="ECO:0000256" key="2">
    <source>
        <dbReference type="ARBA" id="ARBA00022691"/>
    </source>
</evidence>
<dbReference type="InterPro" id="IPR039661">
    <property type="entry name" value="ELP3"/>
</dbReference>
<evidence type="ECO:0000313" key="8">
    <source>
        <dbReference type="Proteomes" id="UP000718564"/>
    </source>
</evidence>
<dbReference type="SFLD" id="SFLDG01091">
    <property type="entry name" value="uncharacterized_CHP01210-like"/>
    <property type="match status" value="1"/>
</dbReference>
<feature type="domain" description="Radical SAM core" evidence="6">
    <location>
        <begin position="19"/>
        <end position="158"/>
    </location>
</feature>
<keyword evidence="2" id="KW-0949">S-adenosyl-L-methionine</keyword>
<dbReference type="SFLD" id="SFLDS00029">
    <property type="entry name" value="Radical_SAM"/>
    <property type="match status" value="1"/>
</dbReference>
<keyword evidence="8" id="KW-1185">Reference proteome</keyword>
<accession>A0ABX1PI90</accession>